<organism evidence="5 6">
    <name type="scientific">Corynebacterium incognita</name>
    <dbReference type="NCBI Taxonomy" id="2754725"/>
    <lineage>
        <taxon>Bacteria</taxon>
        <taxon>Bacillati</taxon>
        <taxon>Actinomycetota</taxon>
        <taxon>Actinomycetes</taxon>
        <taxon>Mycobacteriales</taxon>
        <taxon>Corynebacteriaceae</taxon>
        <taxon>Corynebacterium</taxon>
    </lineage>
</organism>
<dbReference type="Gene3D" id="3.40.50.150">
    <property type="entry name" value="Vaccinia Virus protein VP39"/>
    <property type="match status" value="1"/>
</dbReference>
<dbReference type="InterPro" id="IPR007848">
    <property type="entry name" value="Small_mtfrase_dom"/>
</dbReference>
<dbReference type="GO" id="GO:0032259">
    <property type="term" value="P:methylation"/>
    <property type="evidence" value="ECO:0007669"/>
    <property type="project" value="UniProtKB-KW"/>
</dbReference>
<dbReference type="GO" id="GO:0003676">
    <property type="term" value="F:nucleic acid binding"/>
    <property type="evidence" value="ECO:0007669"/>
    <property type="project" value="InterPro"/>
</dbReference>
<evidence type="ECO:0000256" key="2">
    <source>
        <dbReference type="SAM" id="MobiDB-lite"/>
    </source>
</evidence>
<comment type="function">
    <text evidence="1">Methylates the class 1 translation termination release factors RF1/PrfA and RF2/PrfB on the glutamine residue of the universally conserved GGQ motif.</text>
</comment>
<dbReference type="GO" id="GO:0102559">
    <property type="term" value="F:peptide chain release factor N(5)-glutamine methyltransferase activity"/>
    <property type="evidence" value="ECO:0007669"/>
    <property type="project" value="UniProtKB-EC"/>
</dbReference>
<dbReference type="InterPro" id="IPR029063">
    <property type="entry name" value="SAM-dependent_MTases_sf"/>
</dbReference>
<comment type="similarity">
    <text evidence="1">Belongs to the protein N5-glutamine methyltransferase family. PrmC subfamily.</text>
</comment>
<accession>A0A7G7CP69</accession>
<feature type="domain" description="Methyltransferase small" evidence="3">
    <location>
        <begin position="180"/>
        <end position="261"/>
    </location>
</feature>
<name>A0A7G7CP69_9CORY</name>
<keyword evidence="1" id="KW-0949">S-adenosyl-L-methionine</keyword>
<dbReference type="CDD" id="cd02440">
    <property type="entry name" value="AdoMet_MTases"/>
    <property type="match status" value="1"/>
</dbReference>
<gene>
    <name evidence="1" type="primary">prmC</name>
    <name evidence="5" type="ORF">H0194_10185</name>
</gene>
<feature type="compositionally biased region" description="Basic and acidic residues" evidence="2">
    <location>
        <begin position="163"/>
        <end position="174"/>
    </location>
</feature>
<dbReference type="SUPFAM" id="SSF53335">
    <property type="entry name" value="S-adenosyl-L-methionine-dependent methyltransferases"/>
    <property type="match status" value="1"/>
</dbReference>
<evidence type="ECO:0000313" key="5">
    <source>
        <dbReference type="EMBL" id="QNE89385.1"/>
    </source>
</evidence>
<dbReference type="InterPro" id="IPR019874">
    <property type="entry name" value="RF_methyltr_PrmC"/>
</dbReference>
<feature type="region of interest" description="Disordered" evidence="2">
    <location>
        <begin position="153"/>
        <end position="174"/>
    </location>
</feature>
<dbReference type="EC" id="2.1.1.297" evidence="1"/>
<evidence type="ECO:0000313" key="6">
    <source>
        <dbReference type="Proteomes" id="UP000515743"/>
    </source>
</evidence>
<dbReference type="InterPro" id="IPR050320">
    <property type="entry name" value="N5-glutamine_MTase"/>
</dbReference>
<proteinExistence type="inferred from homology"/>
<dbReference type="InterPro" id="IPR040758">
    <property type="entry name" value="PrmC_N"/>
</dbReference>
<evidence type="ECO:0000259" key="3">
    <source>
        <dbReference type="Pfam" id="PF05175"/>
    </source>
</evidence>
<feature type="domain" description="Release factor glutamine methyltransferase N-terminal" evidence="4">
    <location>
        <begin position="34"/>
        <end position="110"/>
    </location>
</feature>
<dbReference type="PROSITE" id="PS00092">
    <property type="entry name" value="N6_MTASE"/>
    <property type="match status" value="1"/>
</dbReference>
<dbReference type="Pfam" id="PF05175">
    <property type="entry name" value="MTS"/>
    <property type="match status" value="1"/>
</dbReference>
<evidence type="ECO:0000259" key="4">
    <source>
        <dbReference type="Pfam" id="PF17827"/>
    </source>
</evidence>
<keyword evidence="1 5" id="KW-0489">Methyltransferase</keyword>
<feature type="region of interest" description="Disordered" evidence="2">
    <location>
        <begin position="1"/>
        <end position="27"/>
    </location>
</feature>
<feature type="binding site" evidence="1">
    <location>
        <position position="256"/>
    </location>
    <ligand>
        <name>S-adenosyl-L-methionine</name>
        <dbReference type="ChEBI" id="CHEBI:59789"/>
    </ligand>
</feature>
<dbReference type="AlphaFoldDB" id="A0A7G7CP69"/>
<dbReference type="Pfam" id="PF17827">
    <property type="entry name" value="PrmC_N"/>
    <property type="match status" value="1"/>
</dbReference>
<sequence length="346" mass="36887">MTSSRRCRIRSAPSALRPKAKQRESRTVQVNISQALRDAAGRLSRSGVDSAAVEARIIAGYLLGVSHMDVVRAGDPPGLLDGPQAQRFQELFDALVDRRATREPLQHILGVAPFGPLELEVGPGVFIPRPETEVLADWAVRYLAQRFPDASRGGAIGGGAPRGVEKQENTPDPRSYRPLVVDLCTGSGALALYIKHAVPGAQVVAVEKSPEAIAYTRRNIRAVTGSDDAVELIRGDVTDPGLLAQLHGQADLVVSNPPYVPETPDLDAEVYHDPHEAVFGGADGMTVITAMVPLVRHLLAPGGAVGIEHDDATSAAVQGALQEGFVDVRPLEDLTGTPRFVLGRRQ</sequence>
<dbReference type="PANTHER" id="PTHR18895">
    <property type="entry name" value="HEMK METHYLTRANSFERASE"/>
    <property type="match status" value="1"/>
</dbReference>
<dbReference type="KEGG" id="cik:H0194_10185"/>
<keyword evidence="6" id="KW-1185">Reference proteome</keyword>
<comment type="caution">
    <text evidence="1">Lacks conserved residue(s) required for the propagation of feature annotation.</text>
</comment>
<dbReference type="InterPro" id="IPR002052">
    <property type="entry name" value="DNA_methylase_N6_adenine_CS"/>
</dbReference>
<feature type="binding site" evidence="1">
    <location>
        <position position="207"/>
    </location>
    <ligand>
        <name>S-adenosyl-L-methionine</name>
        <dbReference type="ChEBI" id="CHEBI:59789"/>
    </ligand>
</feature>
<dbReference type="HAMAP" id="MF_02126">
    <property type="entry name" value="RF_methyltr_PrmC"/>
    <property type="match status" value="1"/>
</dbReference>
<dbReference type="Gene3D" id="1.10.8.10">
    <property type="entry name" value="DNA helicase RuvA subunit, C-terminal domain"/>
    <property type="match status" value="1"/>
</dbReference>
<comment type="catalytic activity">
    <reaction evidence="1">
        <text>L-glutaminyl-[peptide chain release factor] + S-adenosyl-L-methionine = N(5)-methyl-L-glutaminyl-[peptide chain release factor] + S-adenosyl-L-homocysteine + H(+)</text>
        <dbReference type="Rhea" id="RHEA:42896"/>
        <dbReference type="Rhea" id="RHEA-COMP:10271"/>
        <dbReference type="Rhea" id="RHEA-COMP:10272"/>
        <dbReference type="ChEBI" id="CHEBI:15378"/>
        <dbReference type="ChEBI" id="CHEBI:30011"/>
        <dbReference type="ChEBI" id="CHEBI:57856"/>
        <dbReference type="ChEBI" id="CHEBI:59789"/>
        <dbReference type="ChEBI" id="CHEBI:61891"/>
        <dbReference type="EC" id="2.1.1.297"/>
    </reaction>
</comment>
<feature type="binding site" evidence="1">
    <location>
        <begin position="256"/>
        <end position="259"/>
    </location>
    <ligand>
        <name>substrate</name>
    </ligand>
</feature>
<reference evidence="5 6" key="1">
    <citation type="submission" date="2020-07" db="EMBL/GenBank/DDBJ databases">
        <title>Complete genome and description of Corynebacterium incognita strain Marseille-Q3630 sp. nov.</title>
        <authorList>
            <person name="Boxberger M."/>
        </authorList>
    </citation>
    <scope>NUCLEOTIDE SEQUENCE [LARGE SCALE GENOMIC DNA]</scope>
    <source>
        <strain evidence="5 6">Marseille-Q3630</strain>
    </source>
</reference>
<dbReference type="PANTHER" id="PTHR18895:SF74">
    <property type="entry name" value="MTRF1L RELEASE FACTOR GLUTAMINE METHYLTRANSFERASE"/>
    <property type="match status" value="1"/>
</dbReference>
<evidence type="ECO:0000256" key="1">
    <source>
        <dbReference type="HAMAP-Rule" id="MF_02126"/>
    </source>
</evidence>
<dbReference type="EMBL" id="CP059404">
    <property type="protein sequence ID" value="QNE89385.1"/>
    <property type="molecule type" value="Genomic_DNA"/>
</dbReference>
<dbReference type="Proteomes" id="UP000515743">
    <property type="component" value="Chromosome"/>
</dbReference>
<protein>
    <recommendedName>
        <fullName evidence="1">Release factor glutamine methyltransferase</fullName>
        <shortName evidence="1">RF MTase</shortName>
        <ecNumber evidence="1">2.1.1.297</ecNumber>
    </recommendedName>
    <alternativeName>
        <fullName evidence="1">N5-glutamine methyltransferase PrmC</fullName>
    </alternativeName>
    <alternativeName>
        <fullName evidence="1">Protein-(glutamine-N5) MTase PrmC</fullName>
    </alternativeName>
    <alternativeName>
        <fullName evidence="1">Protein-glutamine N-methyltransferase PrmC</fullName>
    </alternativeName>
</protein>
<keyword evidence="1 5" id="KW-0808">Transferase</keyword>